<dbReference type="SUPFAM" id="SSF56954">
    <property type="entry name" value="Outer membrane efflux proteins (OEP)"/>
    <property type="match status" value="1"/>
</dbReference>
<evidence type="ECO:0000313" key="3">
    <source>
        <dbReference type="Proteomes" id="UP000006732"/>
    </source>
</evidence>
<proteinExistence type="inferred from homology"/>
<dbReference type="InterPro" id="IPR003423">
    <property type="entry name" value="OMP_efflux"/>
</dbReference>
<keyword evidence="3" id="KW-1185">Reference proteome</keyword>
<accession>A1AT56</accession>
<reference evidence="2 3" key="1">
    <citation type="submission" date="2006-10" db="EMBL/GenBank/DDBJ databases">
        <title>Complete sequence of chromosome of Pelobacter propionicus DSM 2379.</title>
        <authorList>
            <consortium name="US DOE Joint Genome Institute"/>
            <person name="Copeland A."/>
            <person name="Lucas S."/>
            <person name="Lapidus A."/>
            <person name="Barry K."/>
            <person name="Detter J.C."/>
            <person name="Glavina del Rio T."/>
            <person name="Hammon N."/>
            <person name="Israni S."/>
            <person name="Dalin E."/>
            <person name="Tice H."/>
            <person name="Pitluck S."/>
            <person name="Saunders E."/>
            <person name="Brettin T."/>
            <person name="Bruce D."/>
            <person name="Han C."/>
            <person name="Tapia R."/>
            <person name="Schmutz J."/>
            <person name="Larimer F."/>
            <person name="Land M."/>
            <person name="Hauser L."/>
            <person name="Kyrpides N."/>
            <person name="Kim E."/>
            <person name="Lovley D."/>
            <person name="Richardson P."/>
        </authorList>
    </citation>
    <scope>NUCLEOTIDE SEQUENCE [LARGE SCALE GENOMIC DNA]</scope>
    <source>
        <strain evidence="3">DSM 2379 / NBRC 103807 / OttBd1</strain>
    </source>
</reference>
<evidence type="ECO:0000256" key="1">
    <source>
        <dbReference type="ARBA" id="ARBA00007613"/>
    </source>
</evidence>
<evidence type="ECO:0000313" key="2">
    <source>
        <dbReference type="EMBL" id="ABL00527.1"/>
    </source>
</evidence>
<dbReference type="STRING" id="338966.Ppro_2929"/>
<dbReference type="PANTHER" id="PTHR30203">
    <property type="entry name" value="OUTER MEMBRANE CATION EFFLUX PROTEIN"/>
    <property type="match status" value="1"/>
</dbReference>
<dbReference type="Proteomes" id="UP000006732">
    <property type="component" value="Chromosome"/>
</dbReference>
<dbReference type="EMBL" id="CP000482">
    <property type="protein sequence ID" value="ABL00527.1"/>
    <property type="molecule type" value="Genomic_DNA"/>
</dbReference>
<dbReference type="InterPro" id="IPR010131">
    <property type="entry name" value="MdtP/NodT-like"/>
</dbReference>
<comment type="similarity">
    <text evidence="1">Belongs to the outer membrane factor (OMF) (TC 1.B.17) family.</text>
</comment>
<sequence length="443" mass="50145">MRKPSVTRLTMIVHVVLLVICILLMVPSGMSGAAEINQEDLRSLVEAALANNPEVRASSAHQRMLDYRARQAGSLDDPMLMLKIQNGVLRDPLNFSRDGMTQKVVGISQQIPWFGKRELRGNLARREAEASHLMREERLLEIVRSVKEAYYQIYVTDRSLEILARNMRIMDDLIILAQNRYTVGQGAQQDIFRAQLEKSKLLDMRITLEQQRRSQEIRMNSLLNRPVYTRVGTIPEPPITPFSQGCAELVELAENNRPLLKSMRAQIGRSRAAQALARREFYPDVALSFEYMQREPAMGGDGDDMYGLGLTFNLPLRRERRHAMLAEAASEEAMSAAELNDARNGIRGGIADLLSQMERRRRQVELYKTGIIPQSRQNLESAVIAYRVGKVDFASLLDSRLTLFNYERDYYDSLADYQIRLAQLEAMVGGLSSAQPPDPGTGE</sequence>
<dbReference type="AlphaFoldDB" id="A1AT56"/>
<dbReference type="eggNOG" id="COG1538">
    <property type="taxonomic scope" value="Bacteria"/>
</dbReference>
<dbReference type="HOGENOM" id="CLU_012817_15_0_7"/>
<dbReference type="Pfam" id="PF02321">
    <property type="entry name" value="OEP"/>
    <property type="match status" value="2"/>
</dbReference>
<organism evidence="2 3">
    <name type="scientific">Pelobacter propionicus (strain DSM 2379 / NBRC 103807 / OttBd1)</name>
    <dbReference type="NCBI Taxonomy" id="338966"/>
    <lineage>
        <taxon>Bacteria</taxon>
        <taxon>Pseudomonadati</taxon>
        <taxon>Thermodesulfobacteriota</taxon>
        <taxon>Desulfuromonadia</taxon>
        <taxon>Desulfuromonadales</taxon>
        <taxon>Desulfuromonadaceae</taxon>
        <taxon>Pelobacter</taxon>
    </lineage>
</organism>
<protein>
    <submittedName>
        <fullName evidence="2">Outer membrane efflux protein</fullName>
    </submittedName>
</protein>
<name>A1AT56_PELPD</name>
<dbReference type="KEGG" id="ppd:Ppro_2929"/>
<dbReference type="Gene3D" id="1.20.1600.10">
    <property type="entry name" value="Outer membrane efflux proteins (OEP)"/>
    <property type="match status" value="1"/>
</dbReference>
<gene>
    <name evidence="2" type="ordered locus">Ppro_2929</name>
</gene>
<dbReference type="PANTHER" id="PTHR30203:SF24">
    <property type="entry name" value="BLR4935 PROTEIN"/>
    <property type="match status" value="1"/>
</dbReference>
<dbReference type="GO" id="GO:0015562">
    <property type="term" value="F:efflux transmembrane transporter activity"/>
    <property type="evidence" value="ECO:0007669"/>
    <property type="project" value="InterPro"/>
</dbReference>